<dbReference type="Bgee" id="ENSORLG00000011939">
    <property type="expression patterns" value="Expressed in liver and 14 other cell types or tissues"/>
</dbReference>
<comment type="catalytic activity">
    <reaction evidence="15">
        <text>Ni(2+)(in) = Ni(2+)(out)</text>
        <dbReference type="Rhea" id="RHEA:29831"/>
        <dbReference type="ChEBI" id="CHEBI:49786"/>
    </reaction>
</comment>
<dbReference type="PANTHER" id="PTHR16228">
    <property type="entry name" value="DIVALENT CATION TRANSPORTER SOLUTE CARRIER FAMILY 41"/>
    <property type="match status" value="1"/>
</dbReference>
<dbReference type="OrthoDB" id="5791097at2759"/>
<keyword evidence="10 17" id="KW-0472">Membrane</keyword>
<accession>H2M8Y1</accession>
<evidence type="ECO:0000256" key="9">
    <source>
        <dbReference type="ARBA" id="ARBA00023065"/>
    </source>
</evidence>
<feature type="transmembrane region" description="Helical" evidence="17">
    <location>
        <begin position="264"/>
        <end position="294"/>
    </location>
</feature>
<dbReference type="FunFam" id="1.10.357.20:FF:000001">
    <property type="entry name" value="Solute carrier family 41 member 2"/>
    <property type="match status" value="1"/>
</dbReference>
<evidence type="ECO:0000256" key="1">
    <source>
        <dbReference type="ARBA" id="ARBA00004651"/>
    </source>
</evidence>
<sequence length="565" mass="60591">MSIQNLGGALGESLGSSLTVRMSGAGGGWSALSVRVASVFQTMVPTGYTRLQDERLAMVDLGAKPEPSSLQNGFRQETPHMEGRRLLDRASRSSVTLSDCGDGGYSEMEPMLAERRLSGQDSNQEEEEGDCEEEGPGSDVSNMPKESFLAMTLQILVPFLLAGFGTVSAGMVLDIVQHWEAFQYITEIFILVPALLGLKGNLEMTLASRLSTAVNMGKMDSPIEKWNLIIGNLALKQVQATVVGFLAAVAAVVLGWIPEGKFQMSHAVLLCSSSVATAFIASLLQGIIMVGVIVGSKKTGINPDNVATPIAASFGDLITLAILAWISQGLYKCLDSYPYVSSLVCAFFMCLTPVWIVISSKHPASRTLLYSGWEPVITAMVISSIGGLILDKTVSDPNLVGIVVYTPVINGIGGNLVAIQSSRISTHLHFHCAPGEVPDEAKGCYYPCRTFCGTGANHRSAQVLLFLVIPGHPIFLYTIHLMKSGHTTLTPIFMSVYLAAALLQVLLLLSIADWMVHSMWRNGKDPDSFSIPYLTALGDLLGTALLALSFHFLWLIGDQDGDVGD</sequence>
<organism evidence="20 21">
    <name type="scientific">Oryzias latipes</name>
    <name type="common">Japanese rice fish</name>
    <name type="synonym">Japanese killifish</name>
    <dbReference type="NCBI Taxonomy" id="8090"/>
    <lineage>
        <taxon>Eukaryota</taxon>
        <taxon>Metazoa</taxon>
        <taxon>Chordata</taxon>
        <taxon>Craniata</taxon>
        <taxon>Vertebrata</taxon>
        <taxon>Euteleostomi</taxon>
        <taxon>Actinopterygii</taxon>
        <taxon>Neopterygii</taxon>
        <taxon>Teleostei</taxon>
        <taxon>Neoteleostei</taxon>
        <taxon>Acanthomorphata</taxon>
        <taxon>Ovalentaria</taxon>
        <taxon>Atherinomorphae</taxon>
        <taxon>Beloniformes</taxon>
        <taxon>Adrianichthyidae</taxon>
        <taxon>Oryziinae</taxon>
        <taxon>Oryzias</taxon>
    </lineage>
</organism>
<reference evidence="20 21" key="1">
    <citation type="journal article" date="2007" name="Nature">
        <title>The medaka draft genome and insights into vertebrate genome evolution.</title>
        <authorList>
            <person name="Kasahara M."/>
            <person name="Naruse K."/>
            <person name="Sasaki S."/>
            <person name="Nakatani Y."/>
            <person name="Qu W."/>
            <person name="Ahsan B."/>
            <person name="Yamada T."/>
            <person name="Nagayasu Y."/>
            <person name="Doi K."/>
            <person name="Kasai Y."/>
            <person name="Jindo T."/>
            <person name="Kobayashi D."/>
            <person name="Shimada A."/>
            <person name="Toyoda A."/>
            <person name="Kuroki Y."/>
            <person name="Fujiyama A."/>
            <person name="Sasaki T."/>
            <person name="Shimizu A."/>
            <person name="Asakawa S."/>
            <person name="Shimizu N."/>
            <person name="Hashimoto S."/>
            <person name="Yang J."/>
            <person name="Lee Y."/>
            <person name="Matsushima K."/>
            <person name="Sugano S."/>
            <person name="Sakaizumi M."/>
            <person name="Narita T."/>
            <person name="Ohishi K."/>
            <person name="Haga S."/>
            <person name="Ohta F."/>
            <person name="Nomoto H."/>
            <person name="Nogata K."/>
            <person name="Morishita T."/>
            <person name="Endo T."/>
            <person name="Shin-I T."/>
            <person name="Takeda H."/>
            <person name="Morishita S."/>
            <person name="Kohara Y."/>
        </authorList>
    </citation>
    <scope>NUCLEOTIDE SEQUENCE [LARGE SCALE GENOMIC DNA]</scope>
    <source>
        <strain evidence="20 21">Hd-rR</strain>
    </source>
</reference>
<keyword evidence="21" id="KW-1185">Reference proteome</keyword>
<dbReference type="InterPro" id="IPR045349">
    <property type="entry name" value="SLC41A1-3"/>
</dbReference>
<comment type="catalytic activity">
    <reaction evidence="11">
        <text>Mg(2+)(in) = Mg(2+)(out)</text>
        <dbReference type="Rhea" id="RHEA:29827"/>
        <dbReference type="ChEBI" id="CHEBI:18420"/>
    </reaction>
</comment>
<feature type="transmembrane region" description="Helical" evidence="17">
    <location>
        <begin position="370"/>
        <end position="390"/>
    </location>
</feature>
<dbReference type="RefSeq" id="XP_004083018.1">
    <property type="nucleotide sequence ID" value="XM_004082970.4"/>
</dbReference>
<comment type="catalytic activity">
    <reaction evidence="14">
        <text>Co(2+)(in) = Co(2+)(out)</text>
        <dbReference type="Rhea" id="RHEA:28578"/>
        <dbReference type="ChEBI" id="CHEBI:48828"/>
    </reaction>
</comment>
<keyword evidence="3 17" id="KW-0813">Transport</keyword>
<feature type="transmembrane region" description="Helical" evidence="17">
    <location>
        <begin position="148"/>
        <end position="169"/>
    </location>
</feature>
<feature type="domain" description="SLC41A/MgtE integral membrane" evidence="19">
    <location>
        <begin position="192"/>
        <end position="325"/>
    </location>
</feature>
<dbReference type="InParanoid" id="H2M8Y1"/>
<dbReference type="Gene3D" id="1.10.357.20">
    <property type="entry name" value="SLC41 divalent cation transporters, integral membrane domain"/>
    <property type="match status" value="2"/>
</dbReference>
<feature type="transmembrane region" description="Helical" evidence="17">
    <location>
        <begin position="238"/>
        <end position="258"/>
    </location>
</feature>
<dbReference type="RefSeq" id="XP_020569670.1">
    <property type="nucleotide sequence ID" value="XM_020714011.2"/>
</dbReference>
<feature type="transmembrane region" description="Helical" evidence="17">
    <location>
        <begin position="533"/>
        <end position="556"/>
    </location>
</feature>
<reference evidence="20" key="3">
    <citation type="submission" date="2025-09" db="UniProtKB">
        <authorList>
            <consortium name="Ensembl"/>
        </authorList>
    </citation>
    <scope>IDENTIFICATION</scope>
    <source>
        <strain evidence="20">Hd-rR</strain>
    </source>
</reference>
<dbReference type="InterPro" id="IPR036739">
    <property type="entry name" value="SLC41_membr_dom_sf"/>
</dbReference>
<comment type="function">
    <text evidence="16">Acts as a plasma-membrane magnesium transporter. Can also mediate the transport of other divalent metal cations in an order of Ba(2+) &gt; Ni(2+) &gt; Co(2+) &gt; Fe(2+) &gt; Mn(2+).</text>
</comment>
<dbReference type="STRING" id="8090.ENSORLP00000014956"/>
<dbReference type="Ensembl" id="ENSORLT00000014957.2">
    <property type="protein sequence ID" value="ENSORLP00000014956.2"/>
    <property type="gene ID" value="ENSORLG00000011939.2"/>
</dbReference>
<comment type="catalytic activity">
    <reaction evidence="13">
        <text>Fe(2+)(in) = Fe(2+)(out)</text>
        <dbReference type="Rhea" id="RHEA:28486"/>
        <dbReference type="ChEBI" id="CHEBI:29033"/>
    </reaction>
</comment>
<dbReference type="GO" id="GO:0022890">
    <property type="term" value="F:inorganic cation transmembrane transporter activity"/>
    <property type="evidence" value="ECO:0007669"/>
    <property type="project" value="UniProtKB-UniRule"/>
</dbReference>
<proteinExistence type="inferred from homology"/>
<evidence type="ECO:0000256" key="5">
    <source>
        <dbReference type="ARBA" id="ARBA00022692"/>
    </source>
</evidence>
<keyword evidence="4" id="KW-1003">Cell membrane</keyword>
<evidence type="ECO:0000256" key="11">
    <source>
        <dbReference type="ARBA" id="ARBA00034269"/>
    </source>
</evidence>
<name>H2M8Y1_ORYLA</name>
<keyword evidence="6" id="KW-0677">Repeat</keyword>
<evidence type="ECO:0000256" key="4">
    <source>
        <dbReference type="ARBA" id="ARBA00022475"/>
    </source>
</evidence>
<dbReference type="Pfam" id="PF01769">
    <property type="entry name" value="MgtE"/>
    <property type="match status" value="2"/>
</dbReference>
<protein>
    <recommendedName>
        <fullName evidence="17">Solute carrier family 41 member</fullName>
    </recommendedName>
</protein>
<feature type="region of interest" description="Disordered" evidence="18">
    <location>
        <begin position="64"/>
        <end position="143"/>
    </location>
</feature>
<feature type="transmembrane region" description="Helical" evidence="17">
    <location>
        <begin position="402"/>
        <end position="419"/>
    </location>
</feature>
<feature type="transmembrane region" description="Helical" evidence="17">
    <location>
        <begin position="306"/>
        <end position="327"/>
    </location>
</feature>
<evidence type="ECO:0000256" key="2">
    <source>
        <dbReference type="ARBA" id="ARBA00009749"/>
    </source>
</evidence>
<gene>
    <name evidence="20" type="primary">SLC41A2</name>
    <name evidence="20" type="synonym">slc41a2b</name>
</gene>
<comment type="subcellular location">
    <subcellularLocation>
        <location evidence="1">Cell membrane</location>
        <topology evidence="1">Multi-pass membrane protein</topology>
    </subcellularLocation>
    <subcellularLocation>
        <location evidence="17">Membrane</location>
        <topology evidence="17">Multi-pass membrane protein</topology>
    </subcellularLocation>
</comment>
<feature type="compositionally biased region" description="Basic and acidic residues" evidence="18">
    <location>
        <begin position="77"/>
        <end position="91"/>
    </location>
</feature>
<dbReference type="eggNOG" id="KOG3788">
    <property type="taxonomic scope" value="Eukaryota"/>
</dbReference>
<comment type="similarity">
    <text evidence="2 17">Belongs to the SLC41A transporter family.</text>
</comment>
<dbReference type="GO" id="GO:0030001">
    <property type="term" value="P:metal ion transport"/>
    <property type="evidence" value="ECO:0007669"/>
    <property type="project" value="UniProtKB-UniRule"/>
</dbReference>
<keyword evidence="7 17" id="KW-0460">Magnesium</keyword>
<dbReference type="FunFam" id="1.10.357.20:FF:000002">
    <property type="entry name" value="Solute carrier family 41, member 2"/>
    <property type="match status" value="1"/>
</dbReference>
<feature type="transmembrane region" description="Helical" evidence="17">
    <location>
        <begin position="463"/>
        <end position="480"/>
    </location>
</feature>
<evidence type="ECO:0000259" key="19">
    <source>
        <dbReference type="Pfam" id="PF01769"/>
    </source>
</evidence>
<comment type="catalytic activity">
    <reaction evidence="12">
        <text>Mn(2+)(in) = Mn(2+)(out)</text>
        <dbReference type="Rhea" id="RHEA:28699"/>
        <dbReference type="ChEBI" id="CHEBI:29035"/>
    </reaction>
</comment>
<evidence type="ECO:0000256" key="7">
    <source>
        <dbReference type="ARBA" id="ARBA00022842"/>
    </source>
</evidence>
<evidence type="ECO:0000256" key="18">
    <source>
        <dbReference type="SAM" id="MobiDB-lite"/>
    </source>
</evidence>
<evidence type="ECO:0000256" key="10">
    <source>
        <dbReference type="ARBA" id="ARBA00023136"/>
    </source>
</evidence>
<keyword evidence="5 17" id="KW-0812">Transmembrane</keyword>
<evidence type="ECO:0000256" key="17">
    <source>
        <dbReference type="RuleBase" id="RU369007"/>
    </source>
</evidence>
<dbReference type="HOGENOM" id="CLU_018207_3_0_1"/>
<dbReference type="GeneTree" id="ENSGT00950000183042"/>
<reference evidence="20" key="2">
    <citation type="submission" date="2025-08" db="UniProtKB">
        <authorList>
            <consortium name="Ensembl"/>
        </authorList>
    </citation>
    <scope>IDENTIFICATION</scope>
    <source>
        <strain evidence="20">Hd-rR</strain>
    </source>
</reference>
<evidence type="ECO:0000256" key="16">
    <source>
        <dbReference type="ARBA" id="ARBA00046252"/>
    </source>
</evidence>
<dbReference type="GeneID" id="101167756"/>
<evidence type="ECO:0000256" key="14">
    <source>
        <dbReference type="ARBA" id="ARBA00036245"/>
    </source>
</evidence>
<feature type="domain" description="SLC41A/MgtE integral membrane" evidence="19">
    <location>
        <begin position="406"/>
        <end position="548"/>
    </location>
</feature>
<evidence type="ECO:0000313" key="20">
    <source>
        <dbReference type="Ensembl" id="ENSORLP00000014956.2"/>
    </source>
</evidence>
<dbReference type="Proteomes" id="UP000001038">
    <property type="component" value="Chromosome 23"/>
</dbReference>
<evidence type="ECO:0000256" key="15">
    <source>
        <dbReference type="ARBA" id="ARBA00036293"/>
    </source>
</evidence>
<evidence type="ECO:0000256" key="6">
    <source>
        <dbReference type="ARBA" id="ARBA00022737"/>
    </source>
</evidence>
<dbReference type="SUPFAM" id="SSF161093">
    <property type="entry name" value="MgtE membrane domain-like"/>
    <property type="match status" value="2"/>
</dbReference>
<dbReference type="CTD" id="566242"/>
<comment type="function">
    <text evidence="17">Acts as a magnesium transporter.</text>
</comment>
<dbReference type="InterPro" id="IPR006667">
    <property type="entry name" value="SLC41_membr_dom"/>
</dbReference>
<dbReference type="FunCoup" id="H2M8Y1">
    <property type="interactions" value="243"/>
</dbReference>
<feature type="transmembrane region" description="Helical" evidence="17">
    <location>
        <begin position="339"/>
        <end position="358"/>
    </location>
</feature>
<evidence type="ECO:0000313" key="21">
    <source>
        <dbReference type="Proteomes" id="UP000001038"/>
    </source>
</evidence>
<evidence type="ECO:0000256" key="13">
    <source>
        <dbReference type="ARBA" id="ARBA00036243"/>
    </source>
</evidence>
<dbReference type="AlphaFoldDB" id="H2M8Y1"/>
<keyword evidence="8 17" id="KW-1133">Transmembrane helix</keyword>
<feature type="compositionally biased region" description="Acidic residues" evidence="18">
    <location>
        <begin position="123"/>
        <end position="136"/>
    </location>
</feature>
<keyword evidence="9 17" id="KW-0406">Ion transport</keyword>
<evidence type="ECO:0000256" key="12">
    <source>
        <dbReference type="ARBA" id="ARBA00036173"/>
    </source>
</evidence>
<feature type="transmembrane region" description="Helical" evidence="17">
    <location>
        <begin position="492"/>
        <end position="512"/>
    </location>
</feature>
<dbReference type="KEGG" id="ola:101167756"/>
<evidence type="ECO:0000256" key="3">
    <source>
        <dbReference type="ARBA" id="ARBA00022448"/>
    </source>
</evidence>
<evidence type="ECO:0000256" key="8">
    <source>
        <dbReference type="ARBA" id="ARBA00022989"/>
    </source>
</evidence>
<dbReference type="GO" id="GO:0008324">
    <property type="term" value="F:monoatomic cation transmembrane transporter activity"/>
    <property type="evidence" value="ECO:0007669"/>
    <property type="project" value="UniProtKB-UniRule"/>
</dbReference>
<dbReference type="GO" id="GO:0005886">
    <property type="term" value="C:plasma membrane"/>
    <property type="evidence" value="ECO:0000318"/>
    <property type="project" value="GO_Central"/>
</dbReference>
<dbReference type="PANTHER" id="PTHR16228:SF25">
    <property type="entry name" value="SOLUTE CARRIER FAMILY 41 MEMBER 2"/>
    <property type="match status" value="1"/>
</dbReference>